<dbReference type="Pfam" id="PF16061">
    <property type="entry name" value="DUF4803"/>
    <property type="match status" value="1"/>
</dbReference>
<protein>
    <submittedName>
        <fullName evidence="1">Venom protein Vem17</fullName>
    </submittedName>
</protein>
<evidence type="ECO:0000313" key="1">
    <source>
        <dbReference type="EMBL" id="CBM69284.1"/>
    </source>
</evidence>
<dbReference type="EMBL" id="FN908696">
    <property type="protein sequence ID" value="CBM69284.1"/>
    <property type="molecule type" value="mRNA"/>
</dbReference>
<dbReference type="PANTHER" id="PTHR47890:SF1">
    <property type="entry name" value="LD24308P"/>
    <property type="match status" value="1"/>
</dbReference>
<organism evidence="1">
    <name type="scientific">Chelonus inanitus</name>
    <dbReference type="NCBI Taxonomy" id="49201"/>
    <lineage>
        <taxon>Eukaryota</taxon>
        <taxon>Metazoa</taxon>
        <taxon>Ecdysozoa</taxon>
        <taxon>Arthropoda</taxon>
        <taxon>Hexapoda</taxon>
        <taxon>Insecta</taxon>
        <taxon>Pterygota</taxon>
        <taxon>Neoptera</taxon>
        <taxon>Endopterygota</taxon>
        <taxon>Hymenoptera</taxon>
        <taxon>Apocrita</taxon>
        <taxon>Ichneumonoidea</taxon>
        <taxon>Braconidae</taxon>
        <taxon>Cheloninae</taxon>
        <taxon>Chelonus</taxon>
    </lineage>
</organism>
<proteinExistence type="evidence at transcript level"/>
<feature type="non-terminal residue" evidence="1">
    <location>
        <position position="220"/>
    </location>
</feature>
<reference evidence="1" key="1">
    <citation type="journal article" date="2010" name="BMC Genomics">
        <title>The venom composition of the parasitic wasp Chelonus inanitus resolved by combined expressed sequence tags analysis and proteomic approach.</title>
        <authorList>
            <person name="Vincent B."/>
            <person name="Kaeslin M."/>
            <person name="Roth T."/>
            <person name="Heller M."/>
            <person name="Poulain J."/>
            <person name="Cousserans F."/>
            <person name="Schaller J."/>
            <person name="Poirie M."/>
            <person name="Lanzrein B."/>
            <person name="Drezen J.-M."/>
            <person name="Moreau S.J.M."/>
        </authorList>
    </citation>
    <scope>NUCLEOTIDE SEQUENCE</scope>
    <source>
        <tissue evidence="1">Venom glands</tissue>
    </source>
</reference>
<dbReference type="PANTHER" id="PTHR47890">
    <property type="entry name" value="LD24308P"/>
    <property type="match status" value="1"/>
</dbReference>
<sequence>MLWRNTNTKIKQKFLKDFQKCIQTSSNILNKLPRDIYQCQFKEYVRDSTYLELERMQQMFIANEYDLNKDDTCSYNCKFPKKSLVSNYRNDDTQCEEILDCKILSSKLEVCALHHQPRRLEWFQDRGVVYGSNNISVCSGEKKKLLTSSWWLHSCDNCICTCKGKKSPKDNNLVTTTISFRDQTSDTKNNMVVVGIKFVHQNNMIHVQIKEGKILPRGKI</sequence>
<feature type="non-terminal residue" evidence="1">
    <location>
        <position position="1"/>
    </location>
</feature>
<dbReference type="AlphaFoldDB" id="E6ZCL5"/>
<dbReference type="InterPro" id="IPR032062">
    <property type="entry name" value="DUF4803"/>
</dbReference>
<accession>E6ZCL5</accession>
<name>E6ZCL5_9HYME</name>